<feature type="transmembrane region" description="Helical" evidence="10">
    <location>
        <begin position="196"/>
        <end position="217"/>
    </location>
</feature>
<feature type="transmembrane region" description="Helical" evidence="10">
    <location>
        <begin position="155"/>
        <end position="176"/>
    </location>
</feature>
<dbReference type="InterPro" id="IPR002528">
    <property type="entry name" value="MATE_fam"/>
</dbReference>
<keyword evidence="8 10" id="KW-0472">Membrane</keyword>
<keyword evidence="6 10" id="KW-1133">Transmembrane helix</keyword>
<evidence type="ECO:0000256" key="4">
    <source>
        <dbReference type="ARBA" id="ARBA00022475"/>
    </source>
</evidence>
<evidence type="ECO:0000256" key="8">
    <source>
        <dbReference type="ARBA" id="ARBA00023136"/>
    </source>
</evidence>
<dbReference type="EMBL" id="CACSII010000019">
    <property type="protein sequence ID" value="CAA0116889.1"/>
    <property type="molecule type" value="Genomic_DNA"/>
</dbReference>
<feature type="transmembrane region" description="Helical" evidence="10">
    <location>
        <begin position="381"/>
        <end position="400"/>
    </location>
</feature>
<sequence length="449" mass="48271">MQELKKLLRLAGPILVAQLSFTAMSLVDTLVAGRYGSDDLAGVAIGGSFWLPALMFTQAVLYSVTPFVAQALGRGDDRARGHYLRQGIWLGVIVGSLVWLIVFTLGDIGLAQIGSMPHIEQIAGDYLFWIILSLPVAGAYQAIRSFVEGSGRTRPVMFVNLTGLILNIPLNYIFVFGEFGAPEMGGAGCGLATGLVLLYMLIAMACYLRFGAIRAAASRKDWLPSLRTFLQLGRIGLPIGLTIVAEVSIFAVLALIIAPLGADVIAGHQVALSMTSQTFMLPMSVSLALTVRVGYFHGAGDWQGMMRAIKAGYLLGIGGGLMTAILLYFGANALTGFYSDNPRVHEVAVAILFLPVLYQIPDAIQVCSAGILRGLKITRTPMLAVLIAYWGIALPIGYTLGRTDWLIEPMGARGLWLGLVIGLTLAAVFLVTITWVSLRRVRRRLEALV</sequence>
<evidence type="ECO:0000313" key="11">
    <source>
        <dbReference type="EMBL" id="CAA0116889.1"/>
    </source>
</evidence>
<feature type="transmembrane region" description="Helical" evidence="10">
    <location>
        <begin position="126"/>
        <end position="143"/>
    </location>
</feature>
<feature type="transmembrane region" description="Helical" evidence="10">
    <location>
        <begin position="311"/>
        <end position="331"/>
    </location>
</feature>
<dbReference type="PANTHER" id="PTHR43298">
    <property type="entry name" value="MULTIDRUG RESISTANCE PROTEIN NORM-RELATED"/>
    <property type="match status" value="1"/>
</dbReference>
<dbReference type="PANTHER" id="PTHR43298:SF2">
    <property type="entry name" value="FMN_FAD EXPORTER YEEO-RELATED"/>
    <property type="match status" value="1"/>
</dbReference>
<dbReference type="GO" id="GO:0015297">
    <property type="term" value="F:antiporter activity"/>
    <property type="evidence" value="ECO:0007669"/>
    <property type="project" value="UniProtKB-KW"/>
</dbReference>
<dbReference type="AlphaFoldDB" id="A0A5S9QH76"/>
<keyword evidence="4" id="KW-1003">Cell membrane</keyword>
<dbReference type="Proteomes" id="UP000434580">
    <property type="component" value="Unassembled WGS sequence"/>
</dbReference>
<protein>
    <recommendedName>
        <fullName evidence="9">Multidrug-efflux transporter</fullName>
    </recommendedName>
</protein>
<dbReference type="GO" id="GO:0005886">
    <property type="term" value="C:plasma membrane"/>
    <property type="evidence" value="ECO:0007669"/>
    <property type="project" value="UniProtKB-SubCell"/>
</dbReference>
<dbReference type="GO" id="GO:0006811">
    <property type="term" value="P:monoatomic ion transport"/>
    <property type="evidence" value="ECO:0007669"/>
    <property type="project" value="UniProtKB-KW"/>
</dbReference>
<comment type="subcellular location">
    <subcellularLocation>
        <location evidence="1">Cell inner membrane</location>
        <topology evidence="1">Multi-pass membrane protein</topology>
    </subcellularLocation>
</comment>
<keyword evidence="2" id="KW-0813">Transport</keyword>
<dbReference type="InterPro" id="IPR050222">
    <property type="entry name" value="MATE_MdtK"/>
</dbReference>
<feature type="transmembrane region" description="Helical" evidence="10">
    <location>
        <begin position="88"/>
        <end position="106"/>
    </location>
</feature>
<accession>A0A5S9QH76</accession>
<keyword evidence="3" id="KW-0050">Antiport</keyword>
<dbReference type="GO" id="GO:0042910">
    <property type="term" value="F:xenobiotic transmembrane transporter activity"/>
    <property type="evidence" value="ECO:0007669"/>
    <property type="project" value="InterPro"/>
</dbReference>
<keyword evidence="7" id="KW-0406">Ion transport</keyword>
<evidence type="ECO:0000256" key="2">
    <source>
        <dbReference type="ARBA" id="ARBA00022448"/>
    </source>
</evidence>
<feature type="transmembrane region" description="Helical" evidence="10">
    <location>
        <begin position="343"/>
        <end position="360"/>
    </location>
</feature>
<evidence type="ECO:0000256" key="1">
    <source>
        <dbReference type="ARBA" id="ARBA00004429"/>
    </source>
</evidence>
<feature type="transmembrane region" description="Helical" evidence="10">
    <location>
        <begin position="49"/>
        <end position="68"/>
    </location>
</feature>
<evidence type="ECO:0000256" key="10">
    <source>
        <dbReference type="SAM" id="Phobius"/>
    </source>
</evidence>
<feature type="transmembrane region" description="Helical" evidence="10">
    <location>
        <begin position="279"/>
        <end position="299"/>
    </location>
</feature>
<name>A0A5S9QH76_9GAMM</name>
<evidence type="ECO:0000313" key="12">
    <source>
        <dbReference type="Proteomes" id="UP000434580"/>
    </source>
</evidence>
<dbReference type="NCBIfam" id="TIGR00797">
    <property type="entry name" value="matE"/>
    <property type="match status" value="1"/>
</dbReference>
<evidence type="ECO:0000256" key="5">
    <source>
        <dbReference type="ARBA" id="ARBA00022692"/>
    </source>
</evidence>
<dbReference type="Pfam" id="PF01554">
    <property type="entry name" value="MatE"/>
    <property type="match status" value="2"/>
</dbReference>
<evidence type="ECO:0000256" key="9">
    <source>
        <dbReference type="ARBA" id="ARBA00031636"/>
    </source>
</evidence>
<feature type="transmembrane region" description="Helical" evidence="10">
    <location>
        <begin position="237"/>
        <end position="259"/>
    </location>
</feature>
<proteinExistence type="predicted"/>
<organism evidence="11 12">
    <name type="scientific">BD1-7 clade bacterium</name>
    <dbReference type="NCBI Taxonomy" id="2029982"/>
    <lineage>
        <taxon>Bacteria</taxon>
        <taxon>Pseudomonadati</taxon>
        <taxon>Pseudomonadota</taxon>
        <taxon>Gammaproteobacteria</taxon>
        <taxon>Cellvibrionales</taxon>
        <taxon>Spongiibacteraceae</taxon>
        <taxon>BD1-7 clade</taxon>
    </lineage>
</organism>
<dbReference type="OrthoDB" id="9780160at2"/>
<evidence type="ECO:0000256" key="3">
    <source>
        <dbReference type="ARBA" id="ARBA00022449"/>
    </source>
</evidence>
<feature type="transmembrane region" description="Helical" evidence="10">
    <location>
        <begin position="415"/>
        <end position="438"/>
    </location>
</feature>
<gene>
    <name evidence="11" type="primary">mdtK</name>
    <name evidence="11" type="ORF">DPBNPPHM_02133</name>
</gene>
<dbReference type="PIRSF" id="PIRSF006603">
    <property type="entry name" value="DinF"/>
    <property type="match status" value="1"/>
</dbReference>
<reference evidence="11 12" key="1">
    <citation type="submission" date="2019-11" db="EMBL/GenBank/DDBJ databases">
        <authorList>
            <person name="Holert J."/>
        </authorList>
    </citation>
    <scope>NUCLEOTIDE SEQUENCE [LARGE SCALE GENOMIC DNA]</scope>
    <source>
        <strain evidence="11">BC5_2</strain>
    </source>
</reference>
<dbReference type="InterPro" id="IPR048279">
    <property type="entry name" value="MdtK-like"/>
</dbReference>
<keyword evidence="5 10" id="KW-0812">Transmembrane</keyword>
<dbReference type="CDD" id="cd13131">
    <property type="entry name" value="MATE_NorM_like"/>
    <property type="match status" value="1"/>
</dbReference>
<evidence type="ECO:0000256" key="7">
    <source>
        <dbReference type="ARBA" id="ARBA00023065"/>
    </source>
</evidence>
<evidence type="ECO:0000256" key="6">
    <source>
        <dbReference type="ARBA" id="ARBA00022989"/>
    </source>
</evidence>